<sequence>MTLQQLQELMHRLNPFVAIFKNMTQIANDQRNTTNSQSNGIESLENLKLVFRAEGVPDRRRYNRP</sequence>
<dbReference type="EMBL" id="LUGH01001169">
    <property type="protein sequence ID" value="OBZ81522.1"/>
    <property type="molecule type" value="Genomic_DNA"/>
</dbReference>
<reference evidence="1 2" key="1">
    <citation type="submission" date="2016-03" db="EMBL/GenBank/DDBJ databases">
        <title>Choanephora cucurbitarum.</title>
        <authorList>
            <person name="Min B."/>
            <person name="Park H."/>
            <person name="Park J.-H."/>
            <person name="Shin H.-D."/>
            <person name="Choi I.-G."/>
        </authorList>
    </citation>
    <scope>NUCLEOTIDE SEQUENCE [LARGE SCALE GENOMIC DNA]</scope>
    <source>
        <strain evidence="1 2">KUS-F28377</strain>
    </source>
</reference>
<organism evidence="1 2">
    <name type="scientific">Choanephora cucurbitarum</name>
    <dbReference type="NCBI Taxonomy" id="101091"/>
    <lineage>
        <taxon>Eukaryota</taxon>
        <taxon>Fungi</taxon>
        <taxon>Fungi incertae sedis</taxon>
        <taxon>Mucoromycota</taxon>
        <taxon>Mucoromycotina</taxon>
        <taxon>Mucoromycetes</taxon>
        <taxon>Mucorales</taxon>
        <taxon>Mucorineae</taxon>
        <taxon>Choanephoraceae</taxon>
        <taxon>Choanephoroideae</taxon>
        <taxon>Choanephora</taxon>
    </lineage>
</organism>
<evidence type="ECO:0000313" key="2">
    <source>
        <dbReference type="Proteomes" id="UP000093000"/>
    </source>
</evidence>
<dbReference type="AlphaFoldDB" id="A0A1C7MXH2"/>
<keyword evidence="2" id="KW-1185">Reference proteome</keyword>
<dbReference type="Proteomes" id="UP000093000">
    <property type="component" value="Unassembled WGS sequence"/>
</dbReference>
<accession>A0A1C7MXH2</accession>
<evidence type="ECO:0000313" key="1">
    <source>
        <dbReference type="EMBL" id="OBZ81522.1"/>
    </source>
</evidence>
<name>A0A1C7MXH2_9FUNG</name>
<protein>
    <submittedName>
        <fullName evidence="1">Uncharacterized protein</fullName>
    </submittedName>
</protein>
<gene>
    <name evidence="1" type="ORF">A0J61_10427</name>
</gene>
<comment type="caution">
    <text evidence="1">The sequence shown here is derived from an EMBL/GenBank/DDBJ whole genome shotgun (WGS) entry which is preliminary data.</text>
</comment>
<proteinExistence type="predicted"/>
<dbReference type="InParanoid" id="A0A1C7MXH2"/>
<feature type="non-terminal residue" evidence="1">
    <location>
        <position position="65"/>
    </location>
</feature>